<feature type="transmembrane region" description="Helical" evidence="5">
    <location>
        <begin position="80"/>
        <end position="100"/>
    </location>
</feature>
<evidence type="ECO:0008006" key="8">
    <source>
        <dbReference type="Google" id="ProtNLM"/>
    </source>
</evidence>
<evidence type="ECO:0000313" key="7">
    <source>
        <dbReference type="Proteomes" id="UP000177383"/>
    </source>
</evidence>
<sequence>MDKNKLKVLFLALRPNQWVKNLILFAAITFTGKLFDPNLFWLTFIGFIIFCVISSASYLFNDLIDLKFDKLHPDKKNRPLAAGLISINVATELAFLLGLFGLIASLFLSIGFFFITLSFTLLHILYSSVLKKYAILDILSISFSFTIRALAGEVLTGFHLPIWLLLCIFFASLFIASTKRHSEFIKQGTSTRPSLFQYKEHLLDFYTSTFATASILSYALFTFLEPPPVFEGPFKDFLINAFPQALDRKWMIISIPFIVFGLMRYAQLIYEGKEGEKPEKIITTDKPLIFSMLSWGVIVIFFLYIL</sequence>
<comment type="caution">
    <text evidence="6">The sequence shown here is derived from an EMBL/GenBank/DDBJ whole genome shotgun (WGS) entry which is preliminary data.</text>
</comment>
<feature type="transmembrane region" description="Helical" evidence="5">
    <location>
        <begin position="250"/>
        <end position="266"/>
    </location>
</feature>
<dbReference type="GO" id="GO:0009247">
    <property type="term" value="P:glycolipid biosynthetic process"/>
    <property type="evidence" value="ECO:0007669"/>
    <property type="project" value="TreeGrafter"/>
</dbReference>
<dbReference type="GO" id="GO:0016765">
    <property type="term" value="F:transferase activity, transferring alkyl or aryl (other than methyl) groups"/>
    <property type="evidence" value="ECO:0007669"/>
    <property type="project" value="InterPro"/>
</dbReference>
<protein>
    <recommendedName>
        <fullName evidence="8">Phosphoribose diphosphate--decaprenyl-phosphate phosphoribosyltransferase</fullName>
    </recommendedName>
</protein>
<evidence type="ECO:0000256" key="5">
    <source>
        <dbReference type="SAM" id="Phobius"/>
    </source>
</evidence>
<evidence type="ECO:0000313" key="6">
    <source>
        <dbReference type="EMBL" id="OGG13462.1"/>
    </source>
</evidence>
<name>A0A1F5ZMY9_9BACT</name>
<feature type="transmembrane region" description="Helical" evidence="5">
    <location>
        <begin position="287"/>
        <end position="305"/>
    </location>
</feature>
<keyword evidence="3 5" id="KW-1133">Transmembrane helix</keyword>
<dbReference type="PANTHER" id="PTHR11048:SF5">
    <property type="entry name" value="DECAPRENYL-PHOSPHATE PHOSPHORIBOSYLTRANSFERASE"/>
    <property type="match status" value="1"/>
</dbReference>
<dbReference type="Gene3D" id="1.10.357.140">
    <property type="entry name" value="UbiA prenyltransferase"/>
    <property type="match status" value="1"/>
</dbReference>
<dbReference type="EMBL" id="MFJE01000054">
    <property type="protein sequence ID" value="OGG13462.1"/>
    <property type="molecule type" value="Genomic_DNA"/>
</dbReference>
<keyword evidence="2 5" id="KW-0812">Transmembrane</keyword>
<evidence type="ECO:0000256" key="1">
    <source>
        <dbReference type="ARBA" id="ARBA00004141"/>
    </source>
</evidence>
<dbReference type="InterPro" id="IPR000537">
    <property type="entry name" value="UbiA_prenyltransferase"/>
</dbReference>
<keyword evidence="4 5" id="KW-0472">Membrane</keyword>
<dbReference type="PANTHER" id="PTHR11048">
    <property type="entry name" value="PRENYLTRANSFERASES"/>
    <property type="match status" value="1"/>
</dbReference>
<reference evidence="6 7" key="1">
    <citation type="journal article" date="2016" name="Nat. Commun.">
        <title>Thousands of microbial genomes shed light on interconnected biogeochemical processes in an aquifer system.</title>
        <authorList>
            <person name="Anantharaman K."/>
            <person name="Brown C.T."/>
            <person name="Hug L.A."/>
            <person name="Sharon I."/>
            <person name="Castelle C.J."/>
            <person name="Probst A.J."/>
            <person name="Thomas B.C."/>
            <person name="Singh A."/>
            <person name="Wilkins M.J."/>
            <person name="Karaoz U."/>
            <person name="Brodie E.L."/>
            <person name="Williams K.H."/>
            <person name="Hubbard S.S."/>
            <person name="Banfield J.F."/>
        </authorList>
    </citation>
    <scope>NUCLEOTIDE SEQUENCE [LARGE SCALE GENOMIC DNA]</scope>
</reference>
<feature type="transmembrane region" description="Helical" evidence="5">
    <location>
        <begin position="157"/>
        <end position="176"/>
    </location>
</feature>
<gene>
    <name evidence="6" type="ORF">A2773_00460</name>
</gene>
<feature type="transmembrane region" description="Helical" evidence="5">
    <location>
        <begin position="202"/>
        <end position="224"/>
    </location>
</feature>
<dbReference type="STRING" id="1798375.A2773_00460"/>
<evidence type="ECO:0000256" key="2">
    <source>
        <dbReference type="ARBA" id="ARBA00022692"/>
    </source>
</evidence>
<organism evidence="6 7">
    <name type="scientific">Candidatus Gottesmanbacteria bacterium RIFCSPHIGHO2_01_FULL_39_10</name>
    <dbReference type="NCBI Taxonomy" id="1798375"/>
    <lineage>
        <taxon>Bacteria</taxon>
        <taxon>Candidatus Gottesmaniibacteriota</taxon>
    </lineage>
</organism>
<dbReference type="InterPro" id="IPR044878">
    <property type="entry name" value="UbiA_sf"/>
</dbReference>
<feature type="transmembrane region" description="Helical" evidence="5">
    <location>
        <begin position="39"/>
        <end position="60"/>
    </location>
</feature>
<dbReference type="CDD" id="cd13963">
    <property type="entry name" value="PT_UbiA_2"/>
    <property type="match status" value="1"/>
</dbReference>
<comment type="subcellular location">
    <subcellularLocation>
        <location evidence="1">Membrane</location>
        <topology evidence="1">Multi-pass membrane protein</topology>
    </subcellularLocation>
</comment>
<dbReference type="AlphaFoldDB" id="A0A1F5ZMY9"/>
<accession>A0A1F5ZMY9</accession>
<proteinExistence type="predicted"/>
<dbReference type="InterPro" id="IPR039653">
    <property type="entry name" value="Prenyltransferase"/>
</dbReference>
<evidence type="ECO:0000256" key="3">
    <source>
        <dbReference type="ARBA" id="ARBA00022989"/>
    </source>
</evidence>
<dbReference type="GO" id="GO:0005886">
    <property type="term" value="C:plasma membrane"/>
    <property type="evidence" value="ECO:0007669"/>
    <property type="project" value="TreeGrafter"/>
</dbReference>
<dbReference type="Proteomes" id="UP000177383">
    <property type="component" value="Unassembled WGS sequence"/>
</dbReference>
<dbReference type="Pfam" id="PF01040">
    <property type="entry name" value="UbiA"/>
    <property type="match status" value="1"/>
</dbReference>
<evidence type="ECO:0000256" key="4">
    <source>
        <dbReference type="ARBA" id="ARBA00023136"/>
    </source>
</evidence>
<feature type="transmembrane region" description="Helical" evidence="5">
    <location>
        <begin position="106"/>
        <end position="126"/>
    </location>
</feature>